<evidence type="ECO:0000313" key="3">
    <source>
        <dbReference type="Proteomes" id="UP001175271"/>
    </source>
</evidence>
<evidence type="ECO:0000313" key="2">
    <source>
        <dbReference type="EMBL" id="KAK0416789.1"/>
    </source>
</evidence>
<dbReference type="Proteomes" id="UP001175271">
    <property type="component" value="Unassembled WGS sequence"/>
</dbReference>
<protein>
    <submittedName>
        <fullName evidence="2">Uncharacterized protein</fullName>
    </submittedName>
</protein>
<name>A0AA39I4U9_9BILA</name>
<feature type="region of interest" description="Disordered" evidence="1">
    <location>
        <begin position="53"/>
        <end position="99"/>
    </location>
</feature>
<evidence type="ECO:0000256" key="1">
    <source>
        <dbReference type="SAM" id="MobiDB-lite"/>
    </source>
</evidence>
<comment type="caution">
    <text evidence="2">The sequence shown here is derived from an EMBL/GenBank/DDBJ whole genome shotgun (WGS) entry which is preliminary data.</text>
</comment>
<keyword evidence="3" id="KW-1185">Reference proteome</keyword>
<sequence length="99" mass="10424">MSIGIDRCGVAKCQLEAKNGESTRTGDVSVIENHALPVPSALTRHIPSHSRAFAPFAAGNDDDETQSQQATEGLGGGHRRHDIGYRGRSTRVPSSLASG</sequence>
<gene>
    <name evidence="2" type="ORF">QR680_012688</name>
</gene>
<proteinExistence type="predicted"/>
<organism evidence="2 3">
    <name type="scientific">Steinernema hermaphroditum</name>
    <dbReference type="NCBI Taxonomy" id="289476"/>
    <lineage>
        <taxon>Eukaryota</taxon>
        <taxon>Metazoa</taxon>
        <taxon>Ecdysozoa</taxon>
        <taxon>Nematoda</taxon>
        <taxon>Chromadorea</taxon>
        <taxon>Rhabditida</taxon>
        <taxon>Tylenchina</taxon>
        <taxon>Panagrolaimomorpha</taxon>
        <taxon>Strongyloidoidea</taxon>
        <taxon>Steinernematidae</taxon>
        <taxon>Steinernema</taxon>
    </lineage>
</organism>
<reference evidence="2" key="1">
    <citation type="submission" date="2023-06" db="EMBL/GenBank/DDBJ databases">
        <title>Genomic analysis of the entomopathogenic nematode Steinernema hermaphroditum.</title>
        <authorList>
            <person name="Schwarz E.M."/>
            <person name="Heppert J.K."/>
            <person name="Baniya A."/>
            <person name="Schwartz H.T."/>
            <person name="Tan C.-H."/>
            <person name="Antoshechkin I."/>
            <person name="Sternberg P.W."/>
            <person name="Goodrich-Blair H."/>
            <person name="Dillman A.R."/>
        </authorList>
    </citation>
    <scope>NUCLEOTIDE SEQUENCE</scope>
    <source>
        <strain evidence="2">PS9179</strain>
        <tissue evidence="2">Whole animal</tissue>
    </source>
</reference>
<dbReference type="AlphaFoldDB" id="A0AA39I4U9"/>
<dbReference type="EMBL" id="JAUCMV010000002">
    <property type="protein sequence ID" value="KAK0416789.1"/>
    <property type="molecule type" value="Genomic_DNA"/>
</dbReference>
<accession>A0AA39I4U9</accession>